<dbReference type="GO" id="GO:0016301">
    <property type="term" value="F:kinase activity"/>
    <property type="evidence" value="ECO:0007669"/>
    <property type="project" value="UniProtKB-KW"/>
</dbReference>
<reference evidence="2 3" key="1">
    <citation type="submission" date="2021-04" db="EMBL/GenBank/DDBJ databases">
        <title>Pseudomonas boanensis sp. nov., a bacterium isolated from river water used for household purposes in Boane District, Mozambique.</title>
        <authorList>
            <person name="Nicklasson M."/>
            <person name="Martin-Rodriguez A.J."/>
            <person name="Thorell K."/>
            <person name="Neves L."/>
            <person name="Mussagy A."/>
            <person name="Rydberg H.A."/>
            <person name="Hernroth B."/>
            <person name="Svensson-Stadler L."/>
            <person name="Sjoling A."/>
        </authorList>
    </citation>
    <scope>NUCLEOTIDE SEQUENCE [LARGE SCALE GENOMIC DNA]</scope>
    <source>
        <strain evidence="2 3">DB1</strain>
    </source>
</reference>
<dbReference type="EMBL" id="JAGTIS010000004">
    <property type="protein sequence ID" value="MBT8766563.1"/>
    <property type="molecule type" value="Genomic_DNA"/>
</dbReference>
<name>A0ABS5XFU5_9GAMM</name>
<protein>
    <submittedName>
        <fullName evidence="2">3-phosphoglycerate kinase</fullName>
    </submittedName>
</protein>
<evidence type="ECO:0000256" key="1">
    <source>
        <dbReference type="SAM" id="SignalP"/>
    </source>
</evidence>
<dbReference type="RefSeq" id="WP_215373614.1">
    <property type="nucleotide sequence ID" value="NZ_CP113889.1"/>
</dbReference>
<feature type="chain" id="PRO_5046660659" evidence="1">
    <location>
        <begin position="19"/>
        <end position="104"/>
    </location>
</feature>
<sequence>MNKFCCALLALLPAVALAYPIEVEKQYNGAEIVYDTTDIDGNMAAINLQNLGEARAECTVRFINGPETPRVRKAVIDGGKSAYLTAKFNRAVIKLRIKLTCNPK</sequence>
<keyword evidence="1" id="KW-0732">Signal</keyword>
<keyword evidence="3" id="KW-1185">Reference proteome</keyword>
<feature type="signal peptide" evidence="1">
    <location>
        <begin position="1"/>
        <end position="18"/>
    </location>
</feature>
<evidence type="ECO:0000313" key="3">
    <source>
        <dbReference type="Proteomes" id="UP001519667"/>
    </source>
</evidence>
<comment type="caution">
    <text evidence="2">The sequence shown here is derived from an EMBL/GenBank/DDBJ whole genome shotgun (WGS) entry which is preliminary data.</text>
</comment>
<evidence type="ECO:0000313" key="2">
    <source>
        <dbReference type="EMBL" id="MBT8766563.1"/>
    </source>
</evidence>
<accession>A0ABS5XFU5</accession>
<proteinExistence type="predicted"/>
<keyword evidence="2" id="KW-0418">Kinase</keyword>
<keyword evidence="2" id="KW-0808">Transferase</keyword>
<organism evidence="2 3">
    <name type="scientific">Metapseudomonas boanensis</name>
    <dbReference type="NCBI Taxonomy" id="2822138"/>
    <lineage>
        <taxon>Bacteria</taxon>
        <taxon>Pseudomonadati</taxon>
        <taxon>Pseudomonadota</taxon>
        <taxon>Gammaproteobacteria</taxon>
        <taxon>Pseudomonadales</taxon>
        <taxon>Pseudomonadaceae</taxon>
        <taxon>Metapseudomonas</taxon>
    </lineage>
</organism>
<dbReference type="Proteomes" id="UP001519667">
    <property type="component" value="Unassembled WGS sequence"/>
</dbReference>
<gene>
    <name evidence="2" type="ORF">J7302_10530</name>
</gene>